<accession>A0A0B7C1H1</accession>
<dbReference type="AlphaFoldDB" id="A0A0B7C1H1"/>
<sequence length="93" mass="10389">FEPDGISKSVTSELDIYTGSIFNSNQNTNVIPQDVDTVETNVPTEALNGRNTDNLTRLAIGRTQRSIKYRPRIGAITVRNNDSTWNCMCKNIL</sequence>
<reference evidence="1" key="1">
    <citation type="submission" date="2014-12" db="EMBL/GenBank/DDBJ databases">
        <title>Insight into the proteome of Arion vulgaris.</title>
        <authorList>
            <person name="Aradska J."/>
            <person name="Bulat T."/>
            <person name="Smidak R."/>
            <person name="Sarate P."/>
            <person name="Gangsoo J."/>
            <person name="Sialana F."/>
            <person name="Bilban M."/>
            <person name="Lubec G."/>
        </authorList>
    </citation>
    <scope>NUCLEOTIDE SEQUENCE</scope>
    <source>
        <tissue evidence="1">Skin</tissue>
    </source>
</reference>
<protein>
    <submittedName>
        <fullName evidence="1">Uncharacterized protein</fullName>
    </submittedName>
</protein>
<evidence type="ECO:0000313" key="1">
    <source>
        <dbReference type="EMBL" id="CEK99037.1"/>
    </source>
</evidence>
<feature type="non-terminal residue" evidence="1">
    <location>
        <position position="1"/>
    </location>
</feature>
<name>A0A0B7C1H1_9EUPU</name>
<dbReference type="EMBL" id="HACG01052166">
    <property type="protein sequence ID" value="CEK99037.1"/>
    <property type="molecule type" value="Transcribed_RNA"/>
</dbReference>
<organism evidence="1">
    <name type="scientific">Arion vulgaris</name>
    <dbReference type="NCBI Taxonomy" id="1028688"/>
    <lineage>
        <taxon>Eukaryota</taxon>
        <taxon>Metazoa</taxon>
        <taxon>Spiralia</taxon>
        <taxon>Lophotrochozoa</taxon>
        <taxon>Mollusca</taxon>
        <taxon>Gastropoda</taxon>
        <taxon>Heterobranchia</taxon>
        <taxon>Euthyneura</taxon>
        <taxon>Panpulmonata</taxon>
        <taxon>Eupulmonata</taxon>
        <taxon>Stylommatophora</taxon>
        <taxon>Helicina</taxon>
        <taxon>Arionoidea</taxon>
        <taxon>Arionidae</taxon>
        <taxon>Arion</taxon>
    </lineage>
</organism>
<gene>
    <name evidence="1" type="primary">ORF220245</name>
</gene>
<feature type="non-terminal residue" evidence="1">
    <location>
        <position position="93"/>
    </location>
</feature>
<proteinExistence type="predicted"/>